<comment type="caution">
    <text evidence="1">The sequence shown here is derived from an EMBL/GenBank/DDBJ whole genome shotgun (WGS) entry which is preliminary data.</text>
</comment>
<evidence type="ECO:0000313" key="2">
    <source>
        <dbReference type="Proteomes" id="UP001189429"/>
    </source>
</evidence>
<keyword evidence="2" id="KW-1185">Reference proteome</keyword>
<protein>
    <submittedName>
        <fullName evidence="1">Uncharacterized protein</fullName>
    </submittedName>
</protein>
<feature type="non-terminal residue" evidence="1">
    <location>
        <position position="1"/>
    </location>
</feature>
<proteinExistence type="predicted"/>
<feature type="non-terminal residue" evidence="1">
    <location>
        <position position="458"/>
    </location>
</feature>
<name>A0ABN9R3A1_9DINO</name>
<accession>A0ABN9R3A1</accession>
<sequence>DPDALGVADTRNFFLGNSYSVYSVTWLVQQLFLARGLFGRERPAEALLARGSCPLSWGEVGSCTKSAVERDRKLAAQLTGEFLAINDRNGSDIRLGVGLPHRPRARPRASISPFSWHRRAFSLWRQGRADVRIDARELQAGIAALLWRSRPAKHLNARFAHPFDSQVAASIATKGDHPASGSNSSCEKWAALCAAGGLYPVMGYIATEGDPAHSAKRSTRLRLLRVSAATLGRHRAALRTVLDHWGAAGLQPSEPLDVDEGVSECIEMLWGEDQPVSKANYAVASVDFFFASVQQSLGLSWSLLKAWRRREPPVRALPFTPELILAMAAVAIERRGCCARQLELFTLRKKLVATISGDAIVRLPETKTVHRKATTGMVAVDCPIAAQLARQWYDGAAPLETTSRRPPSQLRACLQKLPGFFHLDGFRLSRYSCRRGGATYDFMPHQSMETTIMRGRWG</sequence>
<organism evidence="1 2">
    <name type="scientific">Prorocentrum cordatum</name>
    <dbReference type="NCBI Taxonomy" id="2364126"/>
    <lineage>
        <taxon>Eukaryota</taxon>
        <taxon>Sar</taxon>
        <taxon>Alveolata</taxon>
        <taxon>Dinophyceae</taxon>
        <taxon>Prorocentrales</taxon>
        <taxon>Prorocentraceae</taxon>
        <taxon>Prorocentrum</taxon>
    </lineage>
</organism>
<reference evidence="1" key="1">
    <citation type="submission" date="2023-10" db="EMBL/GenBank/DDBJ databases">
        <authorList>
            <person name="Chen Y."/>
            <person name="Shah S."/>
            <person name="Dougan E. K."/>
            <person name="Thang M."/>
            <person name="Chan C."/>
        </authorList>
    </citation>
    <scope>NUCLEOTIDE SEQUENCE [LARGE SCALE GENOMIC DNA]</scope>
</reference>
<dbReference type="Proteomes" id="UP001189429">
    <property type="component" value="Unassembled WGS sequence"/>
</dbReference>
<evidence type="ECO:0000313" key="1">
    <source>
        <dbReference type="EMBL" id="CAK0813239.1"/>
    </source>
</evidence>
<dbReference type="EMBL" id="CAUYUJ010005335">
    <property type="protein sequence ID" value="CAK0813239.1"/>
    <property type="molecule type" value="Genomic_DNA"/>
</dbReference>
<gene>
    <name evidence="1" type="ORF">PCOR1329_LOCUS17240</name>
</gene>